<feature type="compositionally biased region" description="Polar residues" evidence="4">
    <location>
        <begin position="1"/>
        <end position="20"/>
    </location>
</feature>
<comment type="subcellular location">
    <subcellularLocation>
        <location evidence="1">Cell envelope</location>
    </subcellularLocation>
</comment>
<dbReference type="Gene3D" id="3.40.50.2300">
    <property type="match status" value="2"/>
</dbReference>
<evidence type="ECO:0000313" key="7">
    <source>
        <dbReference type="Proteomes" id="UP000436911"/>
    </source>
</evidence>
<dbReference type="PANTHER" id="PTHR46847:SF1">
    <property type="entry name" value="D-ALLOSE-BINDING PERIPLASMIC PROTEIN-RELATED"/>
    <property type="match status" value="1"/>
</dbReference>
<keyword evidence="3" id="KW-0732">Signal</keyword>
<evidence type="ECO:0000256" key="1">
    <source>
        <dbReference type="ARBA" id="ARBA00004196"/>
    </source>
</evidence>
<dbReference type="PANTHER" id="PTHR46847">
    <property type="entry name" value="D-ALLOSE-BINDING PERIPLASMIC PROTEIN-RELATED"/>
    <property type="match status" value="1"/>
</dbReference>
<name>A0A368NML1_AGRVI</name>
<dbReference type="CDD" id="cd01536">
    <property type="entry name" value="PBP1_ABC_sugar_binding-like"/>
    <property type="match status" value="1"/>
</dbReference>
<dbReference type="Proteomes" id="UP000436911">
    <property type="component" value="Unassembled WGS sequence"/>
</dbReference>
<feature type="region of interest" description="Disordered" evidence="4">
    <location>
        <begin position="1"/>
        <end position="72"/>
    </location>
</feature>
<feature type="compositionally biased region" description="Basic and acidic residues" evidence="4">
    <location>
        <begin position="49"/>
        <end position="72"/>
    </location>
</feature>
<sequence length="404" mass="43128">MSSASGARFSGNRSSRSASFCSLRAVLRTPRSAQTSTAPPIRQRKGRLRPSDQPEEPERPQVQHPENKEPKPMKYRMLAAALLLGTCLTPFATTAQDKPLKIAFLAASSQNGFNQAIYAGIEKAAKAAGNVTTEIFDGEFSAPTQFSQVEDLTAGKRFDAIIIAPNDTVGIATALEDATAAGIKVATTLFPIGPDLKNMQPQVKGLTTTVASDPSIGASAQAEAVVKSCEGKRPCNVVIMIGQLIYQFDNLRYETFKTVLAKHDNIKIVATGEGNYSPDTSLKAMQDILQANPKIDAVLSNADQHLLGVEIALEDAGIDPSSVYLIGGGLNQITVDKIRNGTFKASLANFPVSMGSAALESVVTSLKGGTVPVWTDESKLRDIPQIVDKAWLDAHPDFTAEWQG</sequence>
<comment type="caution">
    <text evidence="6">The sequence shown here is derived from an EMBL/GenBank/DDBJ whole genome shotgun (WGS) entry which is preliminary data.</text>
</comment>
<accession>A0A368NML1</accession>
<dbReference type="AlphaFoldDB" id="A0A368NML1"/>
<evidence type="ECO:0000256" key="2">
    <source>
        <dbReference type="ARBA" id="ARBA00007639"/>
    </source>
</evidence>
<organism evidence="6 7">
    <name type="scientific">Agrobacterium vitis</name>
    <name type="common">Rhizobium vitis</name>
    <dbReference type="NCBI Taxonomy" id="373"/>
    <lineage>
        <taxon>Bacteria</taxon>
        <taxon>Pseudomonadati</taxon>
        <taxon>Pseudomonadota</taxon>
        <taxon>Alphaproteobacteria</taxon>
        <taxon>Hyphomicrobiales</taxon>
        <taxon>Rhizobiaceae</taxon>
        <taxon>Rhizobium/Agrobacterium group</taxon>
        <taxon>Agrobacterium</taxon>
    </lineage>
</organism>
<evidence type="ECO:0000313" key="6">
    <source>
        <dbReference type="EMBL" id="KAA3520947.1"/>
    </source>
</evidence>
<dbReference type="InterPro" id="IPR028082">
    <property type="entry name" value="Peripla_BP_I"/>
</dbReference>
<dbReference type="GO" id="GO:0030313">
    <property type="term" value="C:cell envelope"/>
    <property type="evidence" value="ECO:0007669"/>
    <property type="project" value="UniProtKB-SubCell"/>
</dbReference>
<gene>
    <name evidence="6" type="ORF">DXT89_23890</name>
</gene>
<feature type="domain" description="Periplasmic binding protein" evidence="5">
    <location>
        <begin position="102"/>
        <end position="368"/>
    </location>
</feature>
<dbReference type="InterPro" id="IPR025997">
    <property type="entry name" value="SBP_2_dom"/>
</dbReference>
<evidence type="ECO:0000256" key="3">
    <source>
        <dbReference type="ARBA" id="ARBA00022729"/>
    </source>
</evidence>
<reference evidence="6 7" key="1">
    <citation type="submission" date="2018-08" db="EMBL/GenBank/DDBJ databases">
        <title>Genome sequencing of Agrobacterium vitis strain ICMP 10754.</title>
        <authorList>
            <person name="Visnovsky S.B."/>
            <person name="Pitman A.R."/>
        </authorList>
    </citation>
    <scope>NUCLEOTIDE SEQUENCE [LARGE SCALE GENOMIC DNA]</scope>
    <source>
        <strain evidence="6 7">ICMP 10754</strain>
    </source>
</reference>
<protein>
    <submittedName>
        <fullName evidence="6">Sugar ABC transporter substrate-binding protein</fullName>
    </submittedName>
</protein>
<dbReference type="GO" id="GO:0030246">
    <property type="term" value="F:carbohydrate binding"/>
    <property type="evidence" value="ECO:0007669"/>
    <property type="project" value="UniProtKB-ARBA"/>
</dbReference>
<evidence type="ECO:0000256" key="4">
    <source>
        <dbReference type="SAM" id="MobiDB-lite"/>
    </source>
</evidence>
<dbReference type="EMBL" id="QUSG01000023">
    <property type="protein sequence ID" value="KAA3520947.1"/>
    <property type="molecule type" value="Genomic_DNA"/>
</dbReference>
<dbReference type="SUPFAM" id="SSF53822">
    <property type="entry name" value="Periplasmic binding protein-like I"/>
    <property type="match status" value="1"/>
</dbReference>
<comment type="similarity">
    <text evidence="2">Belongs to the bacterial solute-binding protein 2 family.</text>
</comment>
<proteinExistence type="inferred from homology"/>
<dbReference type="Pfam" id="PF13407">
    <property type="entry name" value="Peripla_BP_4"/>
    <property type="match status" value="1"/>
</dbReference>
<evidence type="ECO:0000259" key="5">
    <source>
        <dbReference type="Pfam" id="PF13407"/>
    </source>
</evidence>